<reference evidence="1 2" key="1">
    <citation type="submission" date="2017-03" db="EMBL/GenBank/DDBJ databases">
        <authorList>
            <person name="Afonso C.L."/>
            <person name="Miller P.J."/>
            <person name="Scott M.A."/>
            <person name="Spackman E."/>
            <person name="Goraichik I."/>
            <person name="Dimitrov K.M."/>
            <person name="Suarez D.L."/>
            <person name="Swayne D.E."/>
        </authorList>
    </citation>
    <scope>NUCLEOTIDE SEQUENCE [LARGE SCALE GENOMIC DNA]</scope>
    <source>
        <strain evidence="1 2">CECT 7971</strain>
    </source>
</reference>
<proteinExistence type="predicted"/>
<dbReference type="Proteomes" id="UP000193307">
    <property type="component" value="Unassembled WGS sequence"/>
</dbReference>
<dbReference type="EMBL" id="FWFW01000007">
    <property type="protein sequence ID" value="SLN50459.1"/>
    <property type="molecule type" value="Genomic_DNA"/>
</dbReference>
<dbReference type="AlphaFoldDB" id="A0A1Y5SX47"/>
<organism evidence="1 2">
    <name type="scientific">Pacificibacter marinus</name>
    <dbReference type="NCBI Taxonomy" id="658057"/>
    <lineage>
        <taxon>Bacteria</taxon>
        <taxon>Pseudomonadati</taxon>
        <taxon>Pseudomonadota</taxon>
        <taxon>Alphaproteobacteria</taxon>
        <taxon>Rhodobacterales</taxon>
        <taxon>Roseobacteraceae</taxon>
        <taxon>Pacificibacter</taxon>
    </lineage>
</organism>
<name>A0A1Y5SX47_9RHOB</name>
<keyword evidence="2" id="KW-1185">Reference proteome</keyword>
<sequence length="137" mass="15741">MILLNVQILVCFAAILRIYFRAKSPYFGNLGRSIATRHPLYMHGSTDMPLSYARRLPYFSLKFIDLGQLISNAIDANPLLKWRNIPHRREVGHAVKIAKVAERRQIATHITHSVHITDITHITHVSHSWEITTKPPQ</sequence>
<gene>
    <name evidence="1" type="ORF">PAM7971_02499</name>
</gene>
<protein>
    <submittedName>
        <fullName evidence="1">Uncharacterized protein</fullName>
    </submittedName>
</protein>
<accession>A0A1Y5SX47</accession>
<evidence type="ECO:0000313" key="2">
    <source>
        <dbReference type="Proteomes" id="UP000193307"/>
    </source>
</evidence>
<evidence type="ECO:0000313" key="1">
    <source>
        <dbReference type="EMBL" id="SLN50459.1"/>
    </source>
</evidence>
<dbReference type="STRING" id="658057.SAMN04488032_107179"/>